<dbReference type="Proteomes" id="UP000237310">
    <property type="component" value="Unassembled WGS sequence"/>
</dbReference>
<keyword evidence="1" id="KW-1133">Transmembrane helix</keyword>
<proteinExistence type="predicted"/>
<keyword evidence="1" id="KW-0472">Membrane</keyword>
<keyword evidence="3" id="KW-1185">Reference proteome</keyword>
<comment type="caution">
    <text evidence="2">The sequence shown here is derived from an EMBL/GenBank/DDBJ whole genome shotgun (WGS) entry which is preliminary data.</text>
</comment>
<dbReference type="OrthoDB" id="1352714at2"/>
<evidence type="ECO:0000256" key="1">
    <source>
        <dbReference type="SAM" id="Phobius"/>
    </source>
</evidence>
<feature type="transmembrane region" description="Helical" evidence="1">
    <location>
        <begin position="52"/>
        <end position="69"/>
    </location>
</feature>
<sequence>MDNQDKIFDKIKNAAHKAEEKDFPGMERIWQRVDAKLEQKELQSKNKNWKKIAIAASVILLVSLGYQFLKPTEITSISKEVVVKKVPSKNDSKKAIVSSQIDTAKVINILNVTKTTLVEKENQSPVVASSAMDSAEKQSEIADGIIASDYTKSEKETILRNKTNTFRNQVFDAIVVRSSYSELEKKKQKDSIAPQKAAETNGPLVVVNGNLAQTKFKSVQEAKKEMPKKLDNEEIESLIVLKEPLYIINGVEYTEESLFGTHPTSPYAPLNKQKIETLTILQDDEAIEKYGEKGSKGVVIITTKNRVPIQK</sequence>
<dbReference type="Gene3D" id="2.170.130.10">
    <property type="entry name" value="TonB-dependent receptor, plug domain"/>
    <property type="match status" value="1"/>
</dbReference>
<organism evidence="2 3">
    <name type="scientific">Flavobacterium alvei</name>
    <dbReference type="NCBI Taxonomy" id="2080416"/>
    <lineage>
        <taxon>Bacteria</taxon>
        <taxon>Pseudomonadati</taxon>
        <taxon>Bacteroidota</taxon>
        <taxon>Flavobacteriia</taxon>
        <taxon>Flavobacteriales</taxon>
        <taxon>Flavobacteriaceae</taxon>
        <taxon>Flavobacterium</taxon>
    </lineage>
</organism>
<reference evidence="2 3" key="1">
    <citation type="submission" date="2018-01" db="EMBL/GenBank/DDBJ databases">
        <authorList>
            <person name="Gaut B.S."/>
            <person name="Morton B.R."/>
            <person name="Clegg M.T."/>
            <person name="Duvall M.R."/>
        </authorList>
    </citation>
    <scope>NUCLEOTIDE SEQUENCE [LARGE SCALE GENOMIC DNA]</scope>
    <source>
        <strain evidence="2 3">HR-AY</strain>
    </source>
</reference>
<gene>
    <name evidence="2" type="ORF">C3L50_00960</name>
</gene>
<dbReference type="EMBL" id="PQVG01000001">
    <property type="protein sequence ID" value="POY41129.1"/>
    <property type="molecule type" value="Genomic_DNA"/>
</dbReference>
<evidence type="ECO:0000313" key="3">
    <source>
        <dbReference type="Proteomes" id="UP000237310"/>
    </source>
</evidence>
<evidence type="ECO:0008006" key="4">
    <source>
        <dbReference type="Google" id="ProtNLM"/>
    </source>
</evidence>
<dbReference type="RefSeq" id="WP_103804125.1">
    <property type="nucleotide sequence ID" value="NZ_PQVG01000001.1"/>
</dbReference>
<evidence type="ECO:0000313" key="2">
    <source>
        <dbReference type="EMBL" id="POY41129.1"/>
    </source>
</evidence>
<dbReference type="AlphaFoldDB" id="A0A2S5AFQ9"/>
<protein>
    <recommendedName>
        <fullName evidence="4">TonB-dependent receptor plug domain-containing protein</fullName>
    </recommendedName>
</protein>
<name>A0A2S5AFQ9_9FLAO</name>
<accession>A0A2S5AFQ9</accession>
<keyword evidence="1" id="KW-0812">Transmembrane</keyword>
<dbReference type="InterPro" id="IPR037066">
    <property type="entry name" value="Plug_dom_sf"/>
</dbReference>